<feature type="compositionally biased region" description="Low complexity" evidence="1">
    <location>
        <begin position="39"/>
        <end position="51"/>
    </location>
</feature>
<gene>
    <name evidence="2" type="ORF">Baya_1528</name>
</gene>
<organism evidence="2 3">
    <name type="scientific">Bagarius yarrelli</name>
    <name type="common">Goonch</name>
    <name type="synonym">Bagrus yarrelli</name>
    <dbReference type="NCBI Taxonomy" id="175774"/>
    <lineage>
        <taxon>Eukaryota</taxon>
        <taxon>Metazoa</taxon>
        <taxon>Chordata</taxon>
        <taxon>Craniata</taxon>
        <taxon>Vertebrata</taxon>
        <taxon>Euteleostomi</taxon>
        <taxon>Actinopterygii</taxon>
        <taxon>Neopterygii</taxon>
        <taxon>Teleostei</taxon>
        <taxon>Ostariophysi</taxon>
        <taxon>Siluriformes</taxon>
        <taxon>Sisoridae</taxon>
        <taxon>Sisorinae</taxon>
        <taxon>Bagarius</taxon>
    </lineage>
</organism>
<sequence>MMTTLSATDIADVDHGANQGCVNEEGTVSAAEVKHELHTSSSQPASYTSSPKDPSDTLHMDPSEVKTDPSADTPAPGMLECEMLID</sequence>
<protein>
    <submittedName>
        <fullName evidence="2">Uncharacterized protein</fullName>
    </submittedName>
</protein>
<comment type="caution">
    <text evidence="2">The sequence shown here is derived from an EMBL/GenBank/DDBJ whole genome shotgun (WGS) entry which is preliminary data.</text>
</comment>
<keyword evidence="3" id="KW-1185">Reference proteome</keyword>
<dbReference type="EMBL" id="VCAZ01000005">
    <property type="protein sequence ID" value="TSK19980.1"/>
    <property type="molecule type" value="Genomic_DNA"/>
</dbReference>
<dbReference type="Proteomes" id="UP000319801">
    <property type="component" value="Unassembled WGS sequence"/>
</dbReference>
<feature type="compositionally biased region" description="Basic and acidic residues" evidence="1">
    <location>
        <begin position="53"/>
        <end position="69"/>
    </location>
</feature>
<reference evidence="2 3" key="1">
    <citation type="journal article" date="2019" name="Genome Biol. Evol.">
        <title>Whole-Genome Sequencing of the Giant Devil Catfish, Bagarius yarrelli.</title>
        <authorList>
            <person name="Jiang W."/>
            <person name="Lv Y."/>
            <person name="Cheng L."/>
            <person name="Yang K."/>
            <person name="Chao B."/>
            <person name="Wang X."/>
            <person name="Li Y."/>
            <person name="Pan X."/>
            <person name="You X."/>
            <person name="Zhang Y."/>
            <person name="Yang J."/>
            <person name="Li J."/>
            <person name="Zhang X."/>
            <person name="Liu S."/>
            <person name="Sun C."/>
            <person name="Yang J."/>
            <person name="Shi Q."/>
        </authorList>
    </citation>
    <scope>NUCLEOTIDE SEQUENCE [LARGE SCALE GENOMIC DNA]</scope>
    <source>
        <strain evidence="2">JWS20170419001</strain>
        <tissue evidence="2">Muscle</tissue>
    </source>
</reference>
<feature type="region of interest" description="Disordered" evidence="1">
    <location>
        <begin position="1"/>
        <end position="77"/>
    </location>
</feature>
<evidence type="ECO:0000256" key="1">
    <source>
        <dbReference type="SAM" id="MobiDB-lite"/>
    </source>
</evidence>
<proteinExistence type="predicted"/>
<accession>A0A556TLD0</accession>
<evidence type="ECO:0000313" key="2">
    <source>
        <dbReference type="EMBL" id="TSK19980.1"/>
    </source>
</evidence>
<name>A0A556TLD0_BAGYA</name>
<evidence type="ECO:0000313" key="3">
    <source>
        <dbReference type="Proteomes" id="UP000319801"/>
    </source>
</evidence>
<dbReference type="AlphaFoldDB" id="A0A556TLD0"/>